<dbReference type="EMBL" id="JAUEPU010000006">
    <property type="protein sequence ID" value="KAK0501574.1"/>
    <property type="molecule type" value="Genomic_DNA"/>
</dbReference>
<protein>
    <submittedName>
        <fullName evidence="2">Uncharacterized protein</fullName>
    </submittedName>
</protein>
<evidence type="ECO:0000313" key="2">
    <source>
        <dbReference type="EMBL" id="KAK0501574.1"/>
    </source>
</evidence>
<organism evidence="2 3">
    <name type="scientific">Armillaria luteobubalina</name>
    <dbReference type="NCBI Taxonomy" id="153913"/>
    <lineage>
        <taxon>Eukaryota</taxon>
        <taxon>Fungi</taxon>
        <taxon>Dikarya</taxon>
        <taxon>Basidiomycota</taxon>
        <taxon>Agaricomycotina</taxon>
        <taxon>Agaricomycetes</taxon>
        <taxon>Agaricomycetidae</taxon>
        <taxon>Agaricales</taxon>
        <taxon>Marasmiineae</taxon>
        <taxon>Physalacriaceae</taxon>
        <taxon>Armillaria</taxon>
    </lineage>
</organism>
<comment type="caution">
    <text evidence="2">The sequence shown here is derived from an EMBL/GenBank/DDBJ whole genome shotgun (WGS) entry which is preliminary data.</text>
</comment>
<dbReference type="Proteomes" id="UP001175228">
    <property type="component" value="Unassembled WGS sequence"/>
</dbReference>
<keyword evidence="1" id="KW-0472">Membrane</keyword>
<evidence type="ECO:0000313" key="3">
    <source>
        <dbReference type="Proteomes" id="UP001175228"/>
    </source>
</evidence>
<sequence>MEGDRQSRRIADSLMLTTTLTTMSLLVCLSFLLTSPLRSRSSSRAYSVYGGSHALLAGNYLQVAPAKMEAKRQEQRRNPDTLWTPVKSVGLKKFSAHFAVVKDLCVKNLCGITRFPWFFWLLQHSPAVYQERYSSTLARLTVWMDLCTASFFC</sequence>
<feature type="transmembrane region" description="Helical" evidence="1">
    <location>
        <begin position="14"/>
        <end position="34"/>
    </location>
</feature>
<name>A0AA39QH47_9AGAR</name>
<keyword evidence="1" id="KW-1133">Transmembrane helix</keyword>
<evidence type="ECO:0000256" key="1">
    <source>
        <dbReference type="SAM" id="Phobius"/>
    </source>
</evidence>
<proteinExistence type="predicted"/>
<gene>
    <name evidence="2" type="ORF">EDD18DRAFT_1143309</name>
</gene>
<keyword evidence="3" id="KW-1185">Reference proteome</keyword>
<accession>A0AA39QH47</accession>
<dbReference type="AlphaFoldDB" id="A0AA39QH47"/>
<keyword evidence="1" id="KW-0812">Transmembrane</keyword>
<reference evidence="2" key="1">
    <citation type="submission" date="2023-06" db="EMBL/GenBank/DDBJ databases">
        <authorList>
            <consortium name="Lawrence Berkeley National Laboratory"/>
            <person name="Ahrendt S."/>
            <person name="Sahu N."/>
            <person name="Indic B."/>
            <person name="Wong-Bajracharya J."/>
            <person name="Merenyi Z."/>
            <person name="Ke H.-M."/>
            <person name="Monk M."/>
            <person name="Kocsube S."/>
            <person name="Drula E."/>
            <person name="Lipzen A."/>
            <person name="Balint B."/>
            <person name="Henrissat B."/>
            <person name="Andreopoulos B."/>
            <person name="Martin F.M."/>
            <person name="Harder C.B."/>
            <person name="Rigling D."/>
            <person name="Ford K.L."/>
            <person name="Foster G.D."/>
            <person name="Pangilinan J."/>
            <person name="Papanicolaou A."/>
            <person name="Barry K."/>
            <person name="LaButti K."/>
            <person name="Viragh M."/>
            <person name="Koriabine M."/>
            <person name="Yan M."/>
            <person name="Riley R."/>
            <person name="Champramary S."/>
            <person name="Plett K.L."/>
            <person name="Tsai I.J."/>
            <person name="Slot J."/>
            <person name="Sipos G."/>
            <person name="Plett J."/>
            <person name="Nagy L.G."/>
            <person name="Grigoriev I.V."/>
        </authorList>
    </citation>
    <scope>NUCLEOTIDE SEQUENCE</scope>
    <source>
        <strain evidence="2">HWK02</strain>
    </source>
</reference>